<proteinExistence type="predicted"/>
<dbReference type="AlphaFoldDB" id="A0AAE0HTJ9"/>
<accession>A0AAE0HTJ9</accession>
<evidence type="ECO:0000313" key="3">
    <source>
        <dbReference type="Proteomes" id="UP001283341"/>
    </source>
</evidence>
<feature type="domain" description="Heterokaryon incompatibility" evidence="1">
    <location>
        <begin position="22"/>
        <end position="111"/>
    </location>
</feature>
<dbReference type="Pfam" id="PF06985">
    <property type="entry name" value="HET"/>
    <property type="match status" value="1"/>
</dbReference>
<evidence type="ECO:0000313" key="2">
    <source>
        <dbReference type="EMBL" id="KAK3312610.1"/>
    </source>
</evidence>
<dbReference type="PANTHER" id="PTHR10622:SF12">
    <property type="entry name" value="HET DOMAIN-CONTAINING PROTEIN"/>
    <property type="match status" value="1"/>
</dbReference>
<dbReference type="PANTHER" id="PTHR10622">
    <property type="entry name" value="HET DOMAIN-CONTAINING PROTEIN"/>
    <property type="match status" value="1"/>
</dbReference>
<reference evidence="2" key="1">
    <citation type="journal article" date="2023" name="Mol. Phylogenet. Evol.">
        <title>Genome-scale phylogeny and comparative genomics of the fungal order Sordariales.</title>
        <authorList>
            <person name="Hensen N."/>
            <person name="Bonometti L."/>
            <person name="Westerberg I."/>
            <person name="Brannstrom I.O."/>
            <person name="Guillou S."/>
            <person name="Cros-Aarteil S."/>
            <person name="Calhoun S."/>
            <person name="Haridas S."/>
            <person name="Kuo A."/>
            <person name="Mondo S."/>
            <person name="Pangilinan J."/>
            <person name="Riley R."/>
            <person name="LaButti K."/>
            <person name="Andreopoulos B."/>
            <person name="Lipzen A."/>
            <person name="Chen C."/>
            <person name="Yan M."/>
            <person name="Daum C."/>
            <person name="Ng V."/>
            <person name="Clum A."/>
            <person name="Steindorff A."/>
            <person name="Ohm R.A."/>
            <person name="Martin F."/>
            <person name="Silar P."/>
            <person name="Natvig D.O."/>
            <person name="Lalanne C."/>
            <person name="Gautier V."/>
            <person name="Ament-Velasquez S.L."/>
            <person name="Kruys A."/>
            <person name="Hutchinson M.I."/>
            <person name="Powell A.J."/>
            <person name="Barry K."/>
            <person name="Miller A.N."/>
            <person name="Grigoriev I.V."/>
            <person name="Debuchy R."/>
            <person name="Gladieux P."/>
            <person name="Hiltunen Thoren M."/>
            <person name="Johannesson H."/>
        </authorList>
    </citation>
    <scope>NUCLEOTIDE SEQUENCE</scope>
    <source>
        <strain evidence="2">CBS 118394</strain>
    </source>
</reference>
<dbReference type="Proteomes" id="UP001283341">
    <property type="component" value="Unassembled WGS sequence"/>
</dbReference>
<sequence length="640" mass="72619">MRLINAETLEFEDFFNPSSVDYAILSHTWEAEEVTFQDMVHWSPAVKKKAGFIKIRETCRLARHKGLKYVWIDTCCIDKSSSAELSEAINSMFNWYAQSTVCFAQLSDLRPSVGFKTQDLEKCRWFRRGWTLQELIAPSVLELYDSDWLFRGTKQEHWEAIQDVSGISKAGFLNFKPDDAVFPVAQRMYWASRRETTRPEDMSYCLFGIFDVNMPLLYGEGGTKAFMRLQRAILEATQDLTILAWKLPAAQDDDAMSIEGEQAVTACGVLAPHPRAFDHPMMRLFQTAKKVYHRGTDALGYRVHVDGLYIRITCPRISTLKGQGDQIFLSLDLSFQLEAESGRGSSYPRMWMPITQVGNTYARMGAATGEPILDTDTTLGCAPIQEMALVADPSKTFDAHEFGSSLKFQTLLPRNIILHGLDAGPKDSWNPLTQSFTLRGKRWDSNEGYLGIRLRRTNGRNPFNGGARCHPSWLDRVHFVLPWKTTCIDSTWAEEPFITWEFFAQILFLARKYDGSTSPKDWLQYNDSQGGRTHFTDEASVMQTIMNYVYTDAHMTKTLVLFVGDSTVNEAIRCRVAATTTTPPDTEVRETPQKFDVKLEVEDVSWVAALEASRQDSILCIDFKESLPVNVTVQVGQALQ</sequence>
<evidence type="ECO:0000259" key="1">
    <source>
        <dbReference type="Pfam" id="PF06985"/>
    </source>
</evidence>
<gene>
    <name evidence="2" type="ORF">B0H66DRAFT_568494</name>
</gene>
<dbReference type="EMBL" id="JAUEDM010000008">
    <property type="protein sequence ID" value="KAK3312610.1"/>
    <property type="molecule type" value="Genomic_DNA"/>
</dbReference>
<name>A0AAE0HTJ9_9PEZI</name>
<comment type="caution">
    <text evidence="2">The sequence shown here is derived from an EMBL/GenBank/DDBJ whole genome shotgun (WGS) entry which is preliminary data.</text>
</comment>
<dbReference type="InterPro" id="IPR010730">
    <property type="entry name" value="HET"/>
</dbReference>
<organism evidence="2 3">
    <name type="scientific">Apodospora peruviana</name>
    <dbReference type="NCBI Taxonomy" id="516989"/>
    <lineage>
        <taxon>Eukaryota</taxon>
        <taxon>Fungi</taxon>
        <taxon>Dikarya</taxon>
        <taxon>Ascomycota</taxon>
        <taxon>Pezizomycotina</taxon>
        <taxon>Sordariomycetes</taxon>
        <taxon>Sordariomycetidae</taxon>
        <taxon>Sordariales</taxon>
        <taxon>Lasiosphaeriaceae</taxon>
        <taxon>Apodospora</taxon>
    </lineage>
</organism>
<keyword evidence="3" id="KW-1185">Reference proteome</keyword>
<reference evidence="2" key="2">
    <citation type="submission" date="2023-06" db="EMBL/GenBank/DDBJ databases">
        <authorList>
            <consortium name="Lawrence Berkeley National Laboratory"/>
            <person name="Haridas S."/>
            <person name="Hensen N."/>
            <person name="Bonometti L."/>
            <person name="Westerberg I."/>
            <person name="Brannstrom I.O."/>
            <person name="Guillou S."/>
            <person name="Cros-Aarteil S."/>
            <person name="Calhoun S."/>
            <person name="Kuo A."/>
            <person name="Mondo S."/>
            <person name="Pangilinan J."/>
            <person name="Riley R."/>
            <person name="Labutti K."/>
            <person name="Andreopoulos B."/>
            <person name="Lipzen A."/>
            <person name="Chen C."/>
            <person name="Yanf M."/>
            <person name="Daum C."/>
            <person name="Ng V."/>
            <person name="Clum A."/>
            <person name="Steindorff A."/>
            <person name="Ohm R."/>
            <person name="Martin F."/>
            <person name="Silar P."/>
            <person name="Natvig D."/>
            <person name="Lalanne C."/>
            <person name="Gautier V."/>
            <person name="Ament-Velasquez S.L."/>
            <person name="Kruys A."/>
            <person name="Hutchinson M.I."/>
            <person name="Powell A.J."/>
            <person name="Barry K."/>
            <person name="Miller A.N."/>
            <person name="Grigoriev I.V."/>
            <person name="Debuchy R."/>
            <person name="Gladieux P."/>
            <person name="Thoren M.H."/>
            <person name="Johannesson H."/>
        </authorList>
    </citation>
    <scope>NUCLEOTIDE SEQUENCE</scope>
    <source>
        <strain evidence="2">CBS 118394</strain>
    </source>
</reference>
<protein>
    <submittedName>
        <fullName evidence="2">Heterokaryon incompatibility protein-domain-containing protein</fullName>
    </submittedName>
</protein>